<evidence type="ECO:0000256" key="6">
    <source>
        <dbReference type="ARBA" id="ARBA00023136"/>
    </source>
</evidence>
<accession>A0A1F6ND87</accession>
<feature type="transmembrane region" description="Helical" evidence="7">
    <location>
        <begin position="35"/>
        <end position="54"/>
    </location>
</feature>
<dbReference type="PANTHER" id="PTHR33778:SF1">
    <property type="entry name" value="MAGNESIUM TRANSPORTER YHID-RELATED"/>
    <property type="match status" value="1"/>
</dbReference>
<evidence type="ECO:0000256" key="2">
    <source>
        <dbReference type="ARBA" id="ARBA00009298"/>
    </source>
</evidence>
<dbReference type="AlphaFoldDB" id="A0A1F6ND87"/>
<dbReference type="InterPro" id="IPR003416">
    <property type="entry name" value="MgtC/SapB/SrpB/YhiD_fam"/>
</dbReference>
<evidence type="ECO:0000313" key="9">
    <source>
        <dbReference type="EMBL" id="OGH81907.1"/>
    </source>
</evidence>
<dbReference type="GO" id="GO:0005886">
    <property type="term" value="C:plasma membrane"/>
    <property type="evidence" value="ECO:0007669"/>
    <property type="project" value="UniProtKB-SubCell"/>
</dbReference>
<evidence type="ECO:0000256" key="1">
    <source>
        <dbReference type="ARBA" id="ARBA00004651"/>
    </source>
</evidence>
<comment type="subcellular location">
    <subcellularLocation>
        <location evidence="1">Cell membrane</location>
        <topology evidence="1">Multi-pass membrane protein</topology>
    </subcellularLocation>
</comment>
<dbReference type="Pfam" id="PF02308">
    <property type="entry name" value="MgtC"/>
    <property type="match status" value="1"/>
</dbReference>
<dbReference type="Proteomes" id="UP000176300">
    <property type="component" value="Unassembled WGS sequence"/>
</dbReference>
<keyword evidence="6 7" id="KW-0472">Membrane</keyword>
<evidence type="ECO:0000256" key="5">
    <source>
        <dbReference type="ARBA" id="ARBA00022989"/>
    </source>
</evidence>
<evidence type="ECO:0000256" key="4">
    <source>
        <dbReference type="ARBA" id="ARBA00022692"/>
    </source>
</evidence>
<feature type="transmembrane region" description="Helical" evidence="7">
    <location>
        <begin position="60"/>
        <end position="78"/>
    </location>
</feature>
<keyword evidence="3" id="KW-1003">Cell membrane</keyword>
<reference evidence="9 10" key="1">
    <citation type="journal article" date="2016" name="Nat. Commun.">
        <title>Thousands of microbial genomes shed light on interconnected biogeochemical processes in an aquifer system.</title>
        <authorList>
            <person name="Anantharaman K."/>
            <person name="Brown C.T."/>
            <person name="Hug L.A."/>
            <person name="Sharon I."/>
            <person name="Castelle C.J."/>
            <person name="Probst A.J."/>
            <person name="Thomas B.C."/>
            <person name="Singh A."/>
            <person name="Wilkins M.J."/>
            <person name="Karaoz U."/>
            <person name="Brodie E.L."/>
            <person name="Williams K.H."/>
            <person name="Hubbard S.S."/>
            <person name="Banfield J.F."/>
        </authorList>
    </citation>
    <scope>NUCLEOTIDE SEQUENCE [LARGE SCALE GENOMIC DNA]</scope>
</reference>
<keyword evidence="4 7" id="KW-0812">Transmembrane</keyword>
<evidence type="ECO:0000256" key="7">
    <source>
        <dbReference type="SAM" id="Phobius"/>
    </source>
</evidence>
<name>A0A1F6ND87_9BACT</name>
<proteinExistence type="inferred from homology"/>
<dbReference type="InterPro" id="IPR049177">
    <property type="entry name" value="MgtC_SapB_SrpB_YhiD_N"/>
</dbReference>
<sequence length="128" mass="13449">MEFLIFSGQLILSSGLGSILGWQRHKIGKSAGARTFAMVAFGSTLFTLLSLSVANEPSRIAAQILTGIGFIGAGTIIHKKESVEGLTTAAGLWASAAIGMAVGFGWYIQAIIAMVLMFAILALKPDYK</sequence>
<dbReference type="PANTHER" id="PTHR33778">
    <property type="entry name" value="PROTEIN MGTC"/>
    <property type="match status" value="1"/>
</dbReference>
<organism evidence="9 10">
    <name type="scientific">Candidatus Magasanikbacteria bacterium RIFOXYB1_FULL_40_15</name>
    <dbReference type="NCBI Taxonomy" id="1798697"/>
    <lineage>
        <taxon>Bacteria</taxon>
        <taxon>Candidatus Magasanikiibacteriota</taxon>
    </lineage>
</organism>
<protein>
    <recommendedName>
        <fullName evidence="8">MgtC/SapB/SrpB/YhiD N-terminal domain-containing protein</fullName>
    </recommendedName>
</protein>
<gene>
    <name evidence="9" type="ORF">A2373_04295</name>
</gene>
<dbReference type="EMBL" id="MFQS01000054">
    <property type="protein sequence ID" value="OGH81907.1"/>
    <property type="molecule type" value="Genomic_DNA"/>
</dbReference>
<evidence type="ECO:0000313" key="10">
    <source>
        <dbReference type="Proteomes" id="UP000176300"/>
    </source>
</evidence>
<feature type="domain" description="MgtC/SapB/SrpB/YhiD N-terminal" evidence="8">
    <location>
        <begin position="10"/>
        <end position="125"/>
    </location>
</feature>
<comment type="similarity">
    <text evidence="2">Belongs to the MgtC/SapB family.</text>
</comment>
<evidence type="ECO:0000256" key="3">
    <source>
        <dbReference type="ARBA" id="ARBA00022475"/>
    </source>
</evidence>
<dbReference type="PRINTS" id="PR01837">
    <property type="entry name" value="MGTCSAPBPROT"/>
</dbReference>
<evidence type="ECO:0000259" key="8">
    <source>
        <dbReference type="Pfam" id="PF02308"/>
    </source>
</evidence>
<keyword evidence="5 7" id="KW-1133">Transmembrane helix</keyword>
<comment type="caution">
    <text evidence="9">The sequence shown here is derived from an EMBL/GenBank/DDBJ whole genome shotgun (WGS) entry which is preliminary data.</text>
</comment>
<feature type="transmembrane region" description="Helical" evidence="7">
    <location>
        <begin position="90"/>
        <end position="123"/>
    </location>
</feature>